<feature type="region of interest" description="Disordered" evidence="1">
    <location>
        <begin position="230"/>
        <end position="296"/>
    </location>
</feature>
<dbReference type="AlphaFoldDB" id="A0AAN5C4L6"/>
<evidence type="ECO:0000256" key="1">
    <source>
        <dbReference type="SAM" id="MobiDB-lite"/>
    </source>
</evidence>
<dbReference type="EMBL" id="BTRK01000002">
    <property type="protein sequence ID" value="GMR37113.1"/>
    <property type="molecule type" value="Genomic_DNA"/>
</dbReference>
<gene>
    <name evidence="3" type="ORF">PMAYCL1PPCAC_07308</name>
</gene>
<proteinExistence type="predicted"/>
<keyword evidence="2" id="KW-0732">Signal</keyword>
<feature type="compositionally biased region" description="Basic and acidic residues" evidence="1">
    <location>
        <begin position="243"/>
        <end position="272"/>
    </location>
</feature>
<evidence type="ECO:0000313" key="4">
    <source>
        <dbReference type="Proteomes" id="UP001328107"/>
    </source>
</evidence>
<comment type="caution">
    <text evidence="3">The sequence shown here is derived from an EMBL/GenBank/DDBJ whole genome shotgun (WGS) entry which is preliminary data.</text>
</comment>
<feature type="compositionally biased region" description="Basic and acidic residues" evidence="1">
    <location>
        <begin position="128"/>
        <end position="139"/>
    </location>
</feature>
<evidence type="ECO:0000256" key="2">
    <source>
        <dbReference type="SAM" id="SignalP"/>
    </source>
</evidence>
<accession>A0AAN5C4L6</accession>
<dbReference type="Proteomes" id="UP001328107">
    <property type="component" value="Unassembled WGS sequence"/>
</dbReference>
<sequence>MRSTANLRWRAAAAVSLLLLVLLYSHQNATTRKGMEYLQRRLSACEQNGESVVAKLKVVHEHKMKIDDLYRKTLNDSKKNTEGVRENLRRCELNHLSVKVRETLNEMEEEGIEERLTACEQAATKVVDEGEERGGREGRQVPPPRGGELQQVDELQRRAAELEKLLNETRNELEAERKEKDLFKKRVEECEQQLVAHVGAVPKPGYSANETAHFERVHDKDANLEFHRDGDAFAPPAMIPARELVRRLEEKRKGREGRDGREKDEEKHPQDRDENDEYVAEKPNAADEDYKEQEHS</sequence>
<organism evidence="3 4">
    <name type="scientific">Pristionchus mayeri</name>
    <dbReference type="NCBI Taxonomy" id="1317129"/>
    <lineage>
        <taxon>Eukaryota</taxon>
        <taxon>Metazoa</taxon>
        <taxon>Ecdysozoa</taxon>
        <taxon>Nematoda</taxon>
        <taxon>Chromadorea</taxon>
        <taxon>Rhabditida</taxon>
        <taxon>Rhabditina</taxon>
        <taxon>Diplogasteromorpha</taxon>
        <taxon>Diplogasteroidea</taxon>
        <taxon>Neodiplogasteridae</taxon>
        <taxon>Pristionchus</taxon>
    </lineage>
</organism>
<keyword evidence="4" id="KW-1185">Reference proteome</keyword>
<feature type="chain" id="PRO_5042992431" evidence="2">
    <location>
        <begin position="26"/>
        <end position="296"/>
    </location>
</feature>
<name>A0AAN5C4L6_9BILA</name>
<protein>
    <submittedName>
        <fullName evidence="3">Uncharacterized protein</fullName>
    </submittedName>
</protein>
<evidence type="ECO:0000313" key="3">
    <source>
        <dbReference type="EMBL" id="GMR37113.1"/>
    </source>
</evidence>
<feature type="region of interest" description="Disordered" evidence="1">
    <location>
        <begin position="128"/>
        <end position="148"/>
    </location>
</feature>
<feature type="signal peptide" evidence="2">
    <location>
        <begin position="1"/>
        <end position="25"/>
    </location>
</feature>
<feature type="compositionally biased region" description="Acidic residues" evidence="1">
    <location>
        <begin position="286"/>
        <end position="296"/>
    </location>
</feature>
<reference evidence="4" key="1">
    <citation type="submission" date="2022-10" db="EMBL/GenBank/DDBJ databases">
        <title>Genome assembly of Pristionchus species.</title>
        <authorList>
            <person name="Yoshida K."/>
            <person name="Sommer R.J."/>
        </authorList>
    </citation>
    <scope>NUCLEOTIDE SEQUENCE [LARGE SCALE GENOMIC DNA]</scope>
    <source>
        <strain evidence="4">RS5460</strain>
    </source>
</reference>